<evidence type="ECO:0000256" key="7">
    <source>
        <dbReference type="ARBA" id="ARBA00022989"/>
    </source>
</evidence>
<accession>A0AAW7MUH2</accession>
<evidence type="ECO:0000259" key="10">
    <source>
        <dbReference type="PROSITE" id="PS50850"/>
    </source>
</evidence>
<feature type="transmembrane region" description="Helical" evidence="9">
    <location>
        <begin position="164"/>
        <end position="187"/>
    </location>
</feature>
<feature type="transmembrane region" description="Helical" evidence="9">
    <location>
        <begin position="63"/>
        <end position="87"/>
    </location>
</feature>
<dbReference type="Pfam" id="PF07690">
    <property type="entry name" value="MFS_1"/>
    <property type="match status" value="1"/>
</dbReference>
<feature type="transmembrane region" description="Helical" evidence="9">
    <location>
        <begin position="199"/>
        <end position="218"/>
    </location>
</feature>
<feature type="transmembrane region" description="Helical" evidence="9">
    <location>
        <begin position="408"/>
        <end position="429"/>
    </location>
</feature>
<evidence type="ECO:0000256" key="6">
    <source>
        <dbReference type="ARBA" id="ARBA00022847"/>
    </source>
</evidence>
<dbReference type="GO" id="GO:0005886">
    <property type="term" value="C:plasma membrane"/>
    <property type="evidence" value="ECO:0007669"/>
    <property type="project" value="UniProtKB-SubCell"/>
</dbReference>
<feature type="transmembrane region" description="Helical" evidence="9">
    <location>
        <begin position="249"/>
        <end position="272"/>
    </location>
</feature>
<evidence type="ECO:0000313" key="11">
    <source>
        <dbReference type="EMBL" id="MDN4576275.1"/>
    </source>
</evidence>
<dbReference type="Gene3D" id="1.20.1250.20">
    <property type="entry name" value="MFS general substrate transporter like domains"/>
    <property type="match status" value="2"/>
</dbReference>
<feature type="transmembrane region" description="Helical" evidence="9">
    <location>
        <begin position="27"/>
        <end position="57"/>
    </location>
</feature>
<dbReference type="InterPro" id="IPR005829">
    <property type="entry name" value="Sugar_transporter_CS"/>
</dbReference>
<comment type="caution">
    <text evidence="11">The sequence shown here is derived from an EMBL/GenBank/DDBJ whole genome shotgun (WGS) entry which is preliminary data.</text>
</comment>
<dbReference type="FunFam" id="1.20.1250.20:FF:000001">
    <property type="entry name" value="Dicarboxylate MFS transporter"/>
    <property type="match status" value="1"/>
</dbReference>
<dbReference type="Proteomes" id="UP001172791">
    <property type="component" value="Unassembled WGS sequence"/>
</dbReference>
<sequence length="439" mass="46507">MDMTNVESSAAAATLAATNHRGRLRTVVVAATIGTALEWFDLVVYGFFAVTIAKLFFPSASELTSLLVALSTFGASYLMRPLGALILGSYSDRYGRKRGLTLSIALMAVGTLMIAVTPSYASIGIAAPIIVVAGRLIQGISAGGEFGASTSFLVEHSPRHQRGIYASFQMAAQGGTAVLASLFGTLLSHYLSPEQMLDWGWRVPFFFGLLIIPIAYVIRRHVDETPVFAKDAHATSPVRVTFQNNKVRLALAIGIYVLVTSSSYVIVLYMPTFATRQLGIDSSLAFAGTLLMGALQMVACPIAGAIADRKGRKTTLLVAATLIGLVAVPLFAWLIASPTPFAFIVICAVLGVAISGYQGPMPAVLSELFPSRVRTTGLALTHNLAVAIFGGFAPLILTWGISATHSRLVPAVYITVAAVISVISLLLCLRKFGDHQPAD</sequence>
<feature type="transmembrane region" description="Helical" evidence="9">
    <location>
        <begin position="284"/>
        <end position="307"/>
    </location>
</feature>
<reference evidence="11" key="1">
    <citation type="submission" date="2018-04" db="EMBL/GenBank/DDBJ databases">
        <authorList>
            <person name="Jy Z."/>
        </authorList>
    </citation>
    <scope>NUCLEOTIDE SEQUENCE</scope>
    <source>
        <strain evidence="12">AS13</strain>
        <strain evidence="11">LA18</strain>
    </source>
</reference>
<dbReference type="EMBL" id="QAIC01000042">
    <property type="protein sequence ID" value="MDN4576275.1"/>
    <property type="molecule type" value="Genomic_DNA"/>
</dbReference>
<evidence type="ECO:0000256" key="2">
    <source>
        <dbReference type="ARBA" id="ARBA00008240"/>
    </source>
</evidence>
<proteinExistence type="inferred from homology"/>
<dbReference type="Proteomes" id="UP001172788">
    <property type="component" value="Unassembled WGS sequence"/>
</dbReference>
<gene>
    <name evidence="11" type="ORF">DBA34_23770</name>
    <name evidence="12" type="ORF">DBB29_11780</name>
</gene>
<dbReference type="InterPro" id="IPR011701">
    <property type="entry name" value="MFS"/>
</dbReference>
<dbReference type="PROSITE" id="PS00217">
    <property type="entry name" value="SUGAR_TRANSPORT_2"/>
    <property type="match status" value="1"/>
</dbReference>
<organism evidence="11 14">
    <name type="scientific">Pandoraea cepalis</name>
    <dbReference type="NCBI Taxonomy" id="2508294"/>
    <lineage>
        <taxon>Bacteria</taxon>
        <taxon>Pseudomonadati</taxon>
        <taxon>Pseudomonadota</taxon>
        <taxon>Betaproteobacteria</taxon>
        <taxon>Burkholderiales</taxon>
        <taxon>Burkholderiaceae</taxon>
        <taxon>Pandoraea</taxon>
    </lineage>
</organism>
<feature type="transmembrane region" description="Helical" evidence="9">
    <location>
        <begin position="123"/>
        <end position="143"/>
    </location>
</feature>
<dbReference type="InterPro" id="IPR051084">
    <property type="entry name" value="H+-coupled_symporters"/>
</dbReference>
<dbReference type="PROSITE" id="PS50850">
    <property type="entry name" value="MFS"/>
    <property type="match status" value="1"/>
</dbReference>
<name>A0AAW7MUH2_9BURK</name>
<evidence type="ECO:0000256" key="3">
    <source>
        <dbReference type="ARBA" id="ARBA00022448"/>
    </source>
</evidence>
<keyword evidence="13" id="KW-1185">Reference proteome</keyword>
<evidence type="ECO:0000313" key="14">
    <source>
        <dbReference type="Proteomes" id="UP001172791"/>
    </source>
</evidence>
<feature type="domain" description="Major facilitator superfamily (MFS) profile" evidence="10">
    <location>
        <begin position="27"/>
        <end position="436"/>
    </location>
</feature>
<comment type="subcellular location">
    <subcellularLocation>
        <location evidence="1">Cell membrane</location>
        <topology evidence="1">Multi-pass membrane protein</topology>
    </subcellularLocation>
</comment>
<feature type="transmembrane region" description="Helical" evidence="9">
    <location>
        <begin position="341"/>
        <end position="359"/>
    </location>
</feature>
<dbReference type="InterPro" id="IPR036259">
    <property type="entry name" value="MFS_trans_sf"/>
</dbReference>
<keyword evidence="5 9" id="KW-0812">Transmembrane</keyword>
<feature type="transmembrane region" description="Helical" evidence="9">
    <location>
        <begin position="99"/>
        <end position="117"/>
    </location>
</feature>
<keyword evidence="7 9" id="KW-1133">Transmembrane helix</keyword>
<dbReference type="PANTHER" id="PTHR43528">
    <property type="entry name" value="ALPHA-KETOGLUTARATE PERMEASE"/>
    <property type="match status" value="1"/>
</dbReference>
<keyword evidence="3" id="KW-0813">Transport</keyword>
<feature type="transmembrane region" description="Helical" evidence="9">
    <location>
        <begin position="314"/>
        <end position="335"/>
    </location>
</feature>
<keyword evidence="6" id="KW-0769">Symport</keyword>
<feature type="transmembrane region" description="Helical" evidence="9">
    <location>
        <begin position="380"/>
        <end position="402"/>
    </location>
</feature>
<evidence type="ECO:0000313" key="13">
    <source>
        <dbReference type="Proteomes" id="UP001172788"/>
    </source>
</evidence>
<dbReference type="GO" id="GO:0015293">
    <property type="term" value="F:symporter activity"/>
    <property type="evidence" value="ECO:0007669"/>
    <property type="project" value="UniProtKB-KW"/>
</dbReference>
<dbReference type="AlphaFoldDB" id="A0AAW7MUH2"/>
<evidence type="ECO:0000256" key="1">
    <source>
        <dbReference type="ARBA" id="ARBA00004651"/>
    </source>
</evidence>
<dbReference type="PANTHER" id="PTHR43528:SF8">
    <property type="entry name" value="BLR0239 PROTEIN"/>
    <property type="match status" value="1"/>
</dbReference>
<keyword evidence="8 9" id="KW-0472">Membrane</keyword>
<protein>
    <submittedName>
        <fullName evidence="11">MFS transporter</fullName>
    </submittedName>
</protein>
<evidence type="ECO:0000256" key="4">
    <source>
        <dbReference type="ARBA" id="ARBA00022475"/>
    </source>
</evidence>
<dbReference type="SUPFAM" id="SSF103473">
    <property type="entry name" value="MFS general substrate transporter"/>
    <property type="match status" value="1"/>
</dbReference>
<evidence type="ECO:0000256" key="9">
    <source>
        <dbReference type="SAM" id="Phobius"/>
    </source>
</evidence>
<dbReference type="EMBL" id="QAID01000039">
    <property type="protein sequence ID" value="MDN4578795.1"/>
    <property type="molecule type" value="Genomic_DNA"/>
</dbReference>
<keyword evidence="4" id="KW-1003">Cell membrane</keyword>
<evidence type="ECO:0000256" key="5">
    <source>
        <dbReference type="ARBA" id="ARBA00022692"/>
    </source>
</evidence>
<comment type="similarity">
    <text evidence="2">Belongs to the major facilitator superfamily. Metabolite:H+ Symporter (MHS) family (TC 2.A.1.6) family.</text>
</comment>
<evidence type="ECO:0000313" key="12">
    <source>
        <dbReference type="EMBL" id="MDN4578795.1"/>
    </source>
</evidence>
<dbReference type="InterPro" id="IPR020846">
    <property type="entry name" value="MFS_dom"/>
</dbReference>
<evidence type="ECO:0000256" key="8">
    <source>
        <dbReference type="ARBA" id="ARBA00023136"/>
    </source>
</evidence>